<protein>
    <submittedName>
        <fullName evidence="2">Uncharacterized protein</fullName>
    </submittedName>
</protein>
<evidence type="ECO:0000256" key="1">
    <source>
        <dbReference type="SAM" id="MobiDB-lite"/>
    </source>
</evidence>
<accession>A0A133KMT4</accession>
<dbReference type="AlphaFoldDB" id="A0A133KMT4"/>
<name>A0A133KMT4_BIFBI</name>
<evidence type="ECO:0000313" key="3">
    <source>
        <dbReference type="Proteomes" id="UP000070092"/>
    </source>
</evidence>
<organism evidence="2 3">
    <name type="scientific">Bifidobacterium bifidum</name>
    <dbReference type="NCBI Taxonomy" id="1681"/>
    <lineage>
        <taxon>Bacteria</taxon>
        <taxon>Bacillati</taxon>
        <taxon>Actinomycetota</taxon>
        <taxon>Actinomycetes</taxon>
        <taxon>Bifidobacteriales</taxon>
        <taxon>Bifidobacteriaceae</taxon>
        <taxon>Bifidobacterium</taxon>
    </lineage>
</organism>
<dbReference type="Proteomes" id="UP000070092">
    <property type="component" value="Unassembled WGS sequence"/>
</dbReference>
<proteinExistence type="predicted"/>
<dbReference type="EMBL" id="LRPO01000039">
    <property type="protein sequence ID" value="KWZ80832.1"/>
    <property type="molecule type" value="Genomic_DNA"/>
</dbReference>
<feature type="region of interest" description="Disordered" evidence="1">
    <location>
        <begin position="1"/>
        <end position="32"/>
    </location>
</feature>
<gene>
    <name evidence="2" type="ORF">HMPREF3196_01406</name>
</gene>
<sequence length="76" mass="8161">MSSTALRAGGILRALTDDHPPQSLRGSPPGPATTDVLRTTILLLACQLDFAYKQLRCLLNGSARQRGQDSSRPATR</sequence>
<comment type="caution">
    <text evidence="2">The sequence shown here is derived from an EMBL/GenBank/DDBJ whole genome shotgun (WGS) entry which is preliminary data.</text>
</comment>
<dbReference type="PATRIC" id="fig|1681.53.peg.1386"/>
<evidence type="ECO:0000313" key="2">
    <source>
        <dbReference type="EMBL" id="KWZ80832.1"/>
    </source>
</evidence>
<reference evidence="2 3" key="1">
    <citation type="submission" date="2016-01" db="EMBL/GenBank/DDBJ databases">
        <authorList>
            <person name="Oliw E.H."/>
        </authorList>
    </citation>
    <scope>NUCLEOTIDE SEQUENCE [LARGE SCALE GENOMIC DNA]</scope>
    <source>
        <strain evidence="2 3">MJR8628B</strain>
    </source>
</reference>